<dbReference type="Proteomes" id="UP000234331">
    <property type="component" value="Unassembled WGS sequence"/>
</dbReference>
<evidence type="ECO:0000256" key="1">
    <source>
        <dbReference type="SAM" id="MobiDB-lite"/>
    </source>
</evidence>
<dbReference type="EMBL" id="FZMO01000108">
    <property type="protein sequence ID" value="SNQ47570.1"/>
    <property type="molecule type" value="Genomic_DNA"/>
</dbReference>
<name>A0A2I2KPJ9_9ACTN</name>
<feature type="compositionally biased region" description="Low complexity" evidence="1">
    <location>
        <begin position="26"/>
        <end position="36"/>
    </location>
</feature>
<dbReference type="AlphaFoldDB" id="A0A2I2KPJ9"/>
<accession>A0A2I2KPJ9</accession>
<reference evidence="2 3" key="1">
    <citation type="submission" date="2017-06" db="EMBL/GenBank/DDBJ databases">
        <authorList>
            <person name="Kim H.J."/>
            <person name="Triplett B.A."/>
        </authorList>
    </citation>
    <scope>NUCLEOTIDE SEQUENCE [LARGE SCALE GENOMIC DNA]</scope>
    <source>
        <strain evidence="2">FRACA_ARgP5</strain>
    </source>
</reference>
<feature type="compositionally biased region" description="Polar residues" evidence="1">
    <location>
        <begin position="14"/>
        <end position="25"/>
    </location>
</feature>
<proteinExistence type="predicted"/>
<feature type="compositionally biased region" description="Acidic residues" evidence="1">
    <location>
        <begin position="140"/>
        <end position="159"/>
    </location>
</feature>
<protein>
    <submittedName>
        <fullName evidence="2">Uncharacterized protein</fullName>
    </submittedName>
</protein>
<keyword evidence="3" id="KW-1185">Reference proteome</keyword>
<organism evidence="2 3">
    <name type="scientific">Frankia canadensis</name>
    <dbReference type="NCBI Taxonomy" id="1836972"/>
    <lineage>
        <taxon>Bacteria</taxon>
        <taxon>Bacillati</taxon>
        <taxon>Actinomycetota</taxon>
        <taxon>Actinomycetes</taxon>
        <taxon>Frankiales</taxon>
        <taxon>Frankiaceae</taxon>
        <taxon>Frankia</taxon>
    </lineage>
</organism>
<feature type="region of interest" description="Disordered" evidence="1">
    <location>
        <begin position="67"/>
        <end position="177"/>
    </location>
</feature>
<feature type="compositionally biased region" description="Pro residues" evidence="1">
    <location>
        <begin position="1"/>
        <end position="10"/>
    </location>
</feature>
<feature type="region of interest" description="Disordered" evidence="1">
    <location>
        <begin position="1"/>
        <end position="45"/>
    </location>
</feature>
<sequence length="177" mass="16963">MSAPPKPPAARPSGTGQPASRTRQNAAAPPITPATTQIRPKRASTSLCTANADSLPANALARSICGATAAHSRPSGKPATAIAAAQISPASRLRRPTTGSPADAAPVGGPAEGGTGGDPAAAGSNENGDENGDSGGGPATDEEDDDAGDDHDAGDDDDAGGTAAPARSAGTSRKPAA</sequence>
<evidence type="ECO:0000313" key="3">
    <source>
        <dbReference type="Proteomes" id="UP000234331"/>
    </source>
</evidence>
<evidence type="ECO:0000313" key="2">
    <source>
        <dbReference type="EMBL" id="SNQ47570.1"/>
    </source>
</evidence>
<feature type="compositionally biased region" description="Low complexity" evidence="1">
    <location>
        <begin position="78"/>
        <end position="91"/>
    </location>
</feature>
<gene>
    <name evidence="2" type="ORF">FRACA_1960009</name>
</gene>